<reference evidence="1 2" key="1">
    <citation type="submission" date="2021-06" db="EMBL/GenBank/DDBJ databases">
        <authorList>
            <person name="Palmer J.M."/>
        </authorList>
    </citation>
    <scope>NUCLEOTIDE SEQUENCE [LARGE SCALE GENOMIC DNA]</scope>
    <source>
        <strain evidence="2">if_2019</strain>
        <tissue evidence="1">Muscle</tissue>
    </source>
</reference>
<evidence type="ECO:0000313" key="1">
    <source>
        <dbReference type="EMBL" id="MEQ2232984.1"/>
    </source>
</evidence>
<accession>A0ABV0TJC3</accession>
<gene>
    <name evidence="1" type="ORF">ILYODFUR_017102</name>
</gene>
<keyword evidence="2" id="KW-1185">Reference proteome</keyword>
<sequence>MFSAPTNQLLIHIPLQPIIAPGFALKDLHSRISCSSAELRPSSTQSPPSGFKLLLTPLSPQASTPPPVSGSREGKTSLILTLRCLFKLMSLSASMSSTGVRAPKENKHQLINSSNCHLCVYLICESFQVEFHYVSFIILTF</sequence>
<comment type="caution">
    <text evidence="1">The sequence shown here is derived from an EMBL/GenBank/DDBJ whole genome shotgun (WGS) entry which is preliminary data.</text>
</comment>
<evidence type="ECO:0000313" key="2">
    <source>
        <dbReference type="Proteomes" id="UP001482620"/>
    </source>
</evidence>
<protein>
    <submittedName>
        <fullName evidence="1">Uncharacterized protein</fullName>
    </submittedName>
</protein>
<name>A0ABV0TJC3_9TELE</name>
<organism evidence="1 2">
    <name type="scientific">Ilyodon furcidens</name>
    <name type="common">goldbreast splitfin</name>
    <dbReference type="NCBI Taxonomy" id="33524"/>
    <lineage>
        <taxon>Eukaryota</taxon>
        <taxon>Metazoa</taxon>
        <taxon>Chordata</taxon>
        <taxon>Craniata</taxon>
        <taxon>Vertebrata</taxon>
        <taxon>Euteleostomi</taxon>
        <taxon>Actinopterygii</taxon>
        <taxon>Neopterygii</taxon>
        <taxon>Teleostei</taxon>
        <taxon>Neoteleostei</taxon>
        <taxon>Acanthomorphata</taxon>
        <taxon>Ovalentaria</taxon>
        <taxon>Atherinomorphae</taxon>
        <taxon>Cyprinodontiformes</taxon>
        <taxon>Goodeidae</taxon>
        <taxon>Ilyodon</taxon>
    </lineage>
</organism>
<proteinExistence type="predicted"/>
<dbReference type="EMBL" id="JAHRIQ010036346">
    <property type="protein sequence ID" value="MEQ2232984.1"/>
    <property type="molecule type" value="Genomic_DNA"/>
</dbReference>
<dbReference type="Proteomes" id="UP001482620">
    <property type="component" value="Unassembled WGS sequence"/>
</dbReference>